<evidence type="ECO:0000256" key="1">
    <source>
        <dbReference type="SAM" id="MobiDB-lite"/>
    </source>
</evidence>
<evidence type="ECO:0000313" key="3">
    <source>
        <dbReference type="Proteomes" id="UP000280296"/>
    </source>
</evidence>
<reference evidence="2 3" key="1">
    <citation type="submission" date="2018-12" db="EMBL/GenBank/DDBJ databases">
        <authorList>
            <person name="Toschakov S.V."/>
        </authorList>
    </citation>
    <scope>NUCLEOTIDE SEQUENCE [LARGE SCALE GENOMIC DNA]</scope>
    <source>
        <strain evidence="2 3">GM2012</strain>
    </source>
</reference>
<dbReference type="Proteomes" id="UP000280296">
    <property type="component" value="Unassembled WGS sequence"/>
</dbReference>
<organism evidence="2 3">
    <name type="scientific">Tautonia sociabilis</name>
    <dbReference type="NCBI Taxonomy" id="2080755"/>
    <lineage>
        <taxon>Bacteria</taxon>
        <taxon>Pseudomonadati</taxon>
        <taxon>Planctomycetota</taxon>
        <taxon>Planctomycetia</taxon>
        <taxon>Isosphaerales</taxon>
        <taxon>Isosphaeraceae</taxon>
        <taxon>Tautonia</taxon>
    </lineage>
</organism>
<evidence type="ECO:0000313" key="2">
    <source>
        <dbReference type="EMBL" id="RUL88586.1"/>
    </source>
</evidence>
<reference evidence="2 3" key="2">
    <citation type="submission" date="2019-01" db="EMBL/GenBank/DDBJ databases">
        <title>Tautonia sociabilis, a novel thermotolerant planctomycete of Isosphaeraceae family, isolated from a 4000 m deep subterranean habitat.</title>
        <authorList>
            <person name="Kovaleva O.L."/>
            <person name="Elcheninov A.G."/>
            <person name="Van Heerden E."/>
            <person name="Toshchakov S.V."/>
            <person name="Novikov A."/>
            <person name="Bonch-Osmolovskaya E.A."/>
            <person name="Kublanov I.V."/>
        </authorList>
    </citation>
    <scope>NUCLEOTIDE SEQUENCE [LARGE SCALE GENOMIC DNA]</scope>
    <source>
        <strain evidence="2 3">GM2012</strain>
    </source>
</reference>
<protein>
    <submittedName>
        <fullName evidence="2">Uncharacterized protein</fullName>
    </submittedName>
</protein>
<dbReference type="EMBL" id="RYZH01000009">
    <property type="protein sequence ID" value="RUL88586.1"/>
    <property type="molecule type" value="Genomic_DNA"/>
</dbReference>
<dbReference type="AlphaFoldDB" id="A0A432MN97"/>
<proteinExistence type="predicted"/>
<accession>A0A432MN97</accession>
<feature type="region of interest" description="Disordered" evidence="1">
    <location>
        <begin position="1"/>
        <end position="23"/>
    </location>
</feature>
<name>A0A432MN97_9BACT</name>
<gene>
    <name evidence="2" type="ORF">TsocGM_06595</name>
</gene>
<comment type="caution">
    <text evidence="2">The sequence shown here is derived from an EMBL/GenBank/DDBJ whole genome shotgun (WGS) entry which is preliminary data.</text>
</comment>
<feature type="region of interest" description="Disordered" evidence="1">
    <location>
        <begin position="38"/>
        <end position="69"/>
    </location>
</feature>
<sequence>MRACRPLISAGSPTALNRDGQRPCRMCRPSRQCAAAAQSARRPAWGADRSPGRGPLGRLPRFSRGWEAR</sequence>
<keyword evidence="3" id="KW-1185">Reference proteome</keyword>